<organism evidence="12 13">
    <name type="scientific">Mesoterricola sediminis</name>
    <dbReference type="NCBI Taxonomy" id="2927980"/>
    <lineage>
        <taxon>Bacteria</taxon>
        <taxon>Pseudomonadati</taxon>
        <taxon>Acidobacteriota</taxon>
        <taxon>Holophagae</taxon>
        <taxon>Holophagales</taxon>
        <taxon>Holophagaceae</taxon>
        <taxon>Mesoterricola</taxon>
    </lineage>
</organism>
<dbReference type="GO" id="GO:0046872">
    <property type="term" value="F:metal ion binding"/>
    <property type="evidence" value="ECO:0007669"/>
    <property type="project" value="UniProtKB-KW"/>
</dbReference>
<reference evidence="12" key="1">
    <citation type="journal article" date="2023" name="Int. J. Syst. Evol. Microbiol.">
        <title>Mesoterricola silvestris gen. nov., sp. nov., Mesoterricola sediminis sp. nov., Geothrix oryzae sp. nov., Geothrix edaphica sp. nov., Geothrix rubra sp. nov., and Geothrix limicola sp. nov., six novel members of Acidobacteriota isolated from soils.</title>
        <authorList>
            <person name="Itoh H."/>
            <person name="Sugisawa Y."/>
            <person name="Mise K."/>
            <person name="Xu Z."/>
            <person name="Kuniyasu M."/>
            <person name="Ushijima N."/>
            <person name="Kawano K."/>
            <person name="Kobayashi E."/>
            <person name="Shiratori Y."/>
            <person name="Masuda Y."/>
            <person name="Senoo K."/>
        </authorList>
    </citation>
    <scope>NUCLEOTIDE SEQUENCE</scope>
    <source>
        <strain evidence="12">W786</strain>
    </source>
</reference>
<dbReference type="KEGG" id="msea:METESE_34620"/>
<dbReference type="HAMAP" id="MF_00321">
    <property type="entry name" value="GTPase_EngB"/>
    <property type="match status" value="1"/>
</dbReference>
<keyword evidence="13" id="KW-1185">Reference proteome</keyword>
<evidence type="ECO:0000256" key="5">
    <source>
        <dbReference type="ARBA" id="ARBA00022741"/>
    </source>
</evidence>
<keyword evidence="6" id="KW-0460">Magnesium</keyword>
<evidence type="ECO:0000256" key="2">
    <source>
        <dbReference type="ARBA" id="ARBA00009638"/>
    </source>
</evidence>
<keyword evidence="8 10" id="KW-0717">Septation</keyword>
<dbReference type="Gene3D" id="3.40.50.300">
    <property type="entry name" value="P-loop containing nucleotide triphosphate hydrolases"/>
    <property type="match status" value="1"/>
</dbReference>
<comment type="function">
    <text evidence="10">Necessary for normal cell division and for the maintenance of normal septation.</text>
</comment>
<dbReference type="InterPro" id="IPR030393">
    <property type="entry name" value="G_ENGB_dom"/>
</dbReference>
<dbReference type="GO" id="GO:0005525">
    <property type="term" value="F:GTP binding"/>
    <property type="evidence" value="ECO:0007669"/>
    <property type="project" value="UniProtKB-UniRule"/>
</dbReference>
<name>A0AA48GVD4_9BACT</name>
<evidence type="ECO:0000256" key="8">
    <source>
        <dbReference type="ARBA" id="ARBA00023210"/>
    </source>
</evidence>
<comment type="similarity">
    <text evidence="2 10">Belongs to the TRAFAC class TrmE-Era-EngA-EngB-Septin-like GTPase superfamily. EngB GTPase family.</text>
</comment>
<evidence type="ECO:0000313" key="13">
    <source>
        <dbReference type="Proteomes" id="UP001228113"/>
    </source>
</evidence>
<dbReference type="SUPFAM" id="SSF52540">
    <property type="entry name" value="P-loop containing nucleoside triphosphate hydrolases"/>
    <property type="match status" value="1"/>
</dbReference>
<evidence type="ECO:0000256" key="7">
    <source>
        <dbReference type="ARBA" id="ARBA00023134"/>
    </source>
</evidence>
<evidence type="ECO:0000313" key="12">
    <source>
        <dbReference type="EMBL" id="BDU78504.1"/>
    </source>
</evidence>
<dbReference type="PANTHER" id="PTHR11649">
    <property type="entry name" value="MSS1/TRME-RELATED GTP-BINDING PROTEIN"/>
    <property type="match status" value="1"/>
</dbReference>
<dbReference type="NCBIfam" id="TIGR03598">
    <property type="entry name" value="GTPase_YsxC"/>
    <property type="match status" value="1"/>
</dbReference>
<dbReference type="RefSeq" id="WP_243329005.1">
    <property type="nucleotide sequence ID" value="NZ_AP027081.1"/>
</dbReference>
<dbReference type="Proteomes" id="UP001228113">
    <property type="component" value="Chromosome"/>
</dbReference>
<keyword evidence="3 10" id="KW-0132">Cell division</keyword>
<keyword evidence="5 10" id="KW-0547">Nucleotide-binding</keyword>
<dbReference type="EMBL" id="AP027081">
    <property type="protein sequence ID" value="BDU78504.1"/>
    <property type="molecule type" value="Genomic_DNA"/>
</dbReference>
<keyword evidence="9 10" id="KW-0131">Cell cycle</keyword>
<protein>
    <recommendedName>
        <fullName evidence="10">Probable GTP-binding protein EngB</fullName>
    </recommendedName>
</protein>
<evidence type="ECO:0000259" key="11">
    <source>
        <dbReference type="PROSITE" id="PS51706"/>
    </source>
</evidence>
<comment type="cofactor">
    <cofactor evidence="1">
        <name>Mg(2+)</name>
        <dbReference type="ChEBI" id="CHEBI:18420"/>
    </cofactor>
</comment>
<proteinExistence type="inferred from homology"/>
<sequence length="196" mass="21465">MAQPLKDARFLVSASSVKTLGVCHAEVAFVGRSNVGKSSLLNALCHQRGLAKTSKTPGRTRLINVFLTGPDRWIVDLPGYGFATGPAKEREAWQGMIEGYLRGRATLRMVYVLVDAEVGPTRLDLQMVDWLREADLPCRIVATKADQVKPSRQLAQRRDVAKVLGLLPNDIAWVSSEKGTGVPDLRMEIAATLDLL</sequence>
<dbReference type="Pfam" id="PF01926">
    <property type="entry name" value="MMR_HSR1"/>
    <property type="match status" value="1"/>
</dbReference>
<accession>A0AA48GVD4</accession>
<evidence type="ECO:0000256" key="9">
    <source>
        <dbReference type="ARBA" id="ARBA00023306"/>
    </source>
</evidence>
<keyword evidence="4" id="KW-0479">Metal-binding</keyword>
<evidence type="ECO:0000256" key="10">
    <source>
        <dbReference type="HAMAP-Rule" id="MF_00321"/>
    </source>
</evidence>
<dbReference type="InterPro" id="IPR019987">
    <property type="entry name" value="GTP-bd_ribosome_bio_YsxC"/>
</dbReference>
<evidence type="ECO:0000256" key="4">
    <source>
        <dbReference type="ARBA" id="ARBA00022723"/>
    </source>
</evidence>
<evidence type="ECO:0000256" key="6">
    <source>
        <dbReference type="ARBA" id="ARBA00022842"/>
    </source>
</evidence>
<dbReference type="InterPro" id="IPR027417">
    <property type="entry name" value="P-loop_NTPase"/>
</dbReference>
<dbReference type="PANTHER" id="PTHR11649:SF13">
    <property type="entry name" value="ENGB-TYPE G DOMAIN-CONTAINING PROTEIN"/>
    <property type="match status" value="1"/>
</dbReference>
<keyword evidence="7 10" id="KW-0342">GTP-binding</keyword>
<dbReference type="PROSITE" id="PS51706">
    <property type="entry name" value="G_ENGB"/>
    <property type="match status" value="1"/>
</dbReference>
<feature type="domain" description="EngB-type G" evidence="11">
    <location>
        <begin position="23"/>
        <end position="195"/>
    </location>
</feature>
<dbReference type="AlphaFoldDB" id="A0AA48GVD4"/>
<dbReference type="GO" id="GO:0000917">
    <property type="term" value="P:division septum assembly"/>
    <property type="evidence" value="ECO:0007669"/>
    <property type="project" value="UniProtKB-KW"/>
</dbReference>
<gene>
    <name evidence="10 12" type="primary">engB</name>
    <name evidence="12" type="ORF">METESE_34620</name>
</gene>
<evidence type="ECO:0000256" key="3">
    <source>
        <dbReference type="ARBA" id="ARBA00022618"/>
    </source>
</evidence>
<dbReference type="InterPro" id="IPR006073">
    <property type="entry name" value="GTP-bd"/>
</dbReference>
<dbReference type="CDD" id="cd01876">
    <property type="entry name" value="YihA_EngB"/>
    <property type="match status" value="1"/>
</dbReference>
<evidence type="ECO:0000256" key="1">
    <source>
        <dbReference type="ARBA" id="ARBA00001946"/>
    </source>
</evidence>